<proteinExistence type="predicted"/>
<protein>
    <submittedName>
        <fullName evidence="1">Uncharacterized protein</fullName>
    </submittedName>
</protein>
<gene>
    <name evidence="1" type="ORF">METZ01_LOCUS404033</name>
</gene>
<evidence type="ECO:0000313" key="1">
    <source>
        <dbReference type="EMBL" id="SVD51179.1"/>
    </source>
</evidence>
<accession>A0A382VXG2</accession>
<reference evidence="1" key="1">
    <citation type="submission" date="2018-05" db="EMBL/GenBank/DDBJ databases">
        <authorList>
            <person name="Lanie J.A."/>
            <person name="Ng W.-L."/>
            <person name="Kazmierczak K.M."/>
            <person name="Andrzejewski T.M."/>
            <person name="Davidsen T.M."/>
            <person name="Wayne K.J."/>
            <person name="Tettelin H."/>
            <person name="Glass J.I."/>
            <person name="Rusch D."/>
            <person name="Podicherti R."/>
            <person name="Tsui H.-C.T."/>
            <person name="Winkler M.E."/>
        </authorList>
    </citation>
    <scope>NUCLEOTIDE SEQUENCE</scope>
</reference>
<dbReference type="EMBL" id="UINC01155369">
    <property type="protein sequence ID" value="SVD51179.1"/>
    <property type="molecule type" value="Genomic_DNA"/>
</dbReference>
<name>A0A382VXG2_9ZZZZ</name>
<organism evidence="1">
    <name type="scientific">marine metagenome</name>
    <dbReference type="NCBI Taxonomy" id="408172"/>
    <lineage>
        <taxon>unclassified sequences</taxon>
        <taxon>metagenomes</taxon>
        <taxon>ecological metagenomes</taxon>
    </lineage>
</organism>
<sequence length="43" mass="4881">MVRIRDFIVVMTYSNPTQSFRIYLSQAQSVFVMADASNGSFVC</sequence>
<dbReference type="AlphaFoldDB" id="A0A382VXG2"/>